<dbReference type="OrthoDB" id="4515847at2"/>
<dbReference type="GO" id="GO:0046677">
    <property type="term" value="P:response to antibiotic"/>
    <property type="evidence" value="ECO:0007669"/>
    <property type="project" value="InterPro"/>
</dbReference>
<dbReference type="PROSITE" id="PS51318">
    <property type="entry name" value="TAT"/>
    <property type="match status" value="1"/>
</dbReference>
<accession>D3Q045</accession>
<dbReference type="PANTHER" id="PTHR35333:SF3">
    <property type="entry name" value="BETA-LACTAMASE-TYPE TRANSPEPTIDASE FOLD CONTAINING PROTEIN"/>
    <property type="match status" value="1"/>
</dbReference>
<dbReference type="SUPFAM" id="SSF56601">
    <property type="entry name" value="beta-lactamase/transpeptidase-like"/>
    <property type="match status" value="1"/>
</dbReference>
<dbReference type="InterPro" id="IPR045155">
    <property type="entry name" value="Beta-lactam_cat"/>
</dbReference>
<evidence type="ECO:0000313" key="5">
    <source>
        <dbReference type="EMBL" id="ADD45574.1"/>
    </source>
</evidence>
<dbReference type="Pfam" id="PF13354">
    <property type="entry name" value="Beta-lactamase2"/>
    <property type="match status" value="1"/>
</dbReference>
<evidence type="ECO:0000256" key="1">
    <source>
        <dbReference type="ARBA" id="ARBA00018879"/>
    </source>
</evidence>
<protein>
    <recommendedName>
        <fullName evidence="1">Beta-lactamase</fullName>
    </recommendedName>
    <alternativeName>
        <fullName evidence="2">Penicillinase</fullName>
    </alternativeName>
</protein>
<gene>
    <name evidence="5" type="ordered locus">Snas_5947</name>
</gene>
<dbReference type="HOGENOM" id="CLU_071490_0_0_11"/>
<reference evidence="5 6" key="1">
    <citation type="journal article" date="2009" name="Stand. Genomic Sci.">
        <title>Complete genome sequence of Stackebrandtia nassauensis type strain (LLR-40K-21).</title>
        <authorList>
            <person name="Munk C."/>
            <person name="Lapidus A."/>
            <person name="Copeland A."/>
            <person name="Jando M."/>
            <person name="Mayilraj S."/>
            <person name="Glavina Del Rio T."/>
            <person name="Nolan M."/>
            <person name="Chen F."/>
            <person name="Lucas S."/>
            <person name="Tice H."/>
            <person name="Cheng J.F."/>
            <person name="Han C."/>
            <person name="Detter J.C."/>
            <person name="Bruce D."/>
            <person name="Goodwin L."/>
            <person name="Chain P."/>
            <person name="Pitluck S."/>
            <person name="Goker M."/>
            <person name="Ovchinikova G."/>
            <person name="Pati A."/>
            <person name="Ivanova N."/>
            <person name="Mavromatis K."/>
            <person name="Chen A."/>
            <person name="Palaniappan K."/>
            <person name="Land M."/>
            <person name="Hauser L."/>
            <person name="Chang Y.J."/>
            <person name="Jeffries C.D."/>
            <person name="Bristow J."/>
            <person name="Eisen J.A."/>
            <person name="Markowitz V."/>
            <person name="Hugenholtz P."/>
            <person name="Kyrpides N.C."/>
            <person name="Klenk H.P."/>
        </authorList>
    </citation>
    <scope>NUCLEOTIDE SEQUENCE [LARGE SCALE GENOMIC DNA]</scope>
    <source>
        <strain evidence="6">DSM 44728 / CIP 108903 / NRRL B-16338 / NBRC 102104 / LLR-40K-21</strain>
    </source>
</reference>
<dbReference type="GO" id="GO:0030655">
    <property type="term" value="P:beta-lactam antibiotic catabolic process"/>
    <property type="evidence" value="ECO:0007669"/>
    <property type="project" value="InterPro"/>
</dbReference>
<dbReference type="InterPro" id="IPR000871">
    <property type="entry name" value="Beta-lactam_class-A"/>
</dbReference>
<dbReference type="AlphaFoldDB" id="D3Q045"/>
<organism evidence="5 6">
    <name type="scientific">Stackebrandtia nassauensis (strain DSM 44728 / CIP 108903 / NRRL B-16338 / NBRC 102104 / LLR-40K-21)</name>
    <dbReference type="NCBI Taxonomy" id="446470"/>
    <lineage>
        <taxon>Bacteria</taxon>
        <taxon>Bacillati</taxon>
        <taxon>Actinomycetota</taxon>
        <taxon>Actinomycetes</taxon>
        <taxon>Glycomycetales</taxon>
        <taxon>Glycomycetaceae</taxon>
        <taxon>Stackebrandtia</taxon>
    </lineage>
</organism>
<proteinExistence type="predicted"/>
<dbReference type="PANTHER" id="PTHR35333">
    <property type="entry name" value="BETA-LACTAMASE"/>
    <property type="match status" value="1"/>
</dbReference>
<dbReference type="GO" id="GO:0008800">
    <property type="term" value="F:beta-lactamase activity"/>
    <property type="evidence" value="ECO:0007669"/>
    <property type="project" value="InterPro"/>
</dbReference>
<dbReference type="EMBL" id="CP001778">
    <property type="protein sequence ID" value="ADD45574.1"/>
    <property type="molecule type" value="Genomic_DNA"/>
</dbReference>
<dbReference type="Gene3D" id="3.40.710.10">
    <property type="entry name" value="DD-peptidase/beta-lactamase superfamily"/>
    <property type="match status" value="1"/>
</dbReference>
<evidence type="ECO:0000256" key="2">
    <source>
        <dbReference type="ARBA" id="ARBA00030171"/>
    </source>
</evidence>
<feature type="signal peptide" evidence="3">
    <location>
        <begin position="1"/>
        <end position="22"/>
    </location>
</feature>
<evidence type="ECO:0000313" key="6">
    <source>
        <dbReference type="Proteomes" id="UP000000844"/>
    </source>
</evidence>
<sequence length="341" mass="37441">MPSMKRRTALKLGLGTAGVATAAGVGYGVANAEDADTPEITNAKDAAKQIARIFERESSRAGGTWHAHITVADDDGSLITAVDKASDTKVEAMSTNKLPVAVNVLTKVDSGKISLANKMRVEDPYIVWDGDGTIPYDGSYPSEISLGHTLALLLSISEDTSSRLCSQVTTAKDINEYLTSLGYKETQVEPVPDTDRWYLGTTSAKEMHDFWQRLIGVELVKQESTEYLLKILRSAEAFPDGIRHKLTTPERMQVATKAGWSEQWRNEVGLIHNKAGVPVIAFSMFASSEDNQDDYSPNHPLVNARSRMGRKFFDIAQRLDGSAKLRMESDEVQKEYNPGRG</sequence>
<name>D3Q045_STANL</name>
<dbReference type="STRING" id="446470.Snas_5947"/>
<dbReference type="InterPro" id="IPR006311">
    <property type="entry name" value="TAT_signal"/>
</dbReference>
<evidence type="ECO:0000256" key="3">
    <source>
        <dbReference type="SAM" id="SignalP"/>
    </source>
</evidence>
<keyword evidence="6" id="KW-1185">Reference proteome</keyword>
<feature type="chain" id="PRO_5039595817" description="Beta-lactamase" evidence="3">
    <location>
        <begin position="23"/>
        <end position="341"/>
    </location>
</feature>
<dbReference type="eggNOG" id="COG2367">
    <property type="taxonomic scope" value="Bacteria"/>
</dbReference>
<dbReference type="Proteomes" id="UP000000844">
    <property type="component" value="Chromosome"/>
</dbReference>
<feature type="domain" description="Beta-lactamase class A catalytic" evidence="4">
    <location>
        <begin position="82"/>
        <end position="285"/>
    </location>
</feature>
<keyword evidence="3" id="KW-0732">Signal</keyword>
<evidence type="ECO:0000259" key="4">
    <source>
        <dbReference type="Pfam" id="PF13354"/>
    </source>
</evidence>
<dbReference type="InterPro" id="IPR012338">
    <property type="entry name" value="Beta-lactam/transpept-like"/>
</dbReference>
<dbReference type="KEGG" id="sna:Snas_5947"/>